<organism evidence="9 10">
    <name type="scientific">Dendroctonus ponderosae</name>
    <name type="common">Mountain pine beetle</name>
    <dbReference type="NCBI Taxonomy" id="77166"/>
    <lineage>
        <taxon>Eukaryota</taxon>
        <taxon>Metazoa</taxon>
        <taxon>Ecdysozoa</taxon>
        <taxon>Arthropoda</taxon>
        <taxon>Hexapoda</taxon>
        <taxon>Insecta</taxon>
        <taxon>Pterygota</taxon>
        <taxon>Neoptera</taxon>
        <taxon>Endopterygota</taxon>
        <taxon>Coleoptera</taxon>
        <taxon>Polyphaga</taxon>
        <taxon>Cucujiformia</taxon>
        <taxon>Curculionidae</taxon>
        <taxon>Scolytinae</taxon>
        <taxon>Dendroctonus</taxon>
    </lineage>
</organism>
<evidence type="ECO:0000256" key="2">
    <source>
        <dbReference type="ARBA" id="ARBA00022475"/>
    </source>
</evidence>
<dbReference type="GO" id="GO:0005886">
    <property type="term" value="C:plasma membrane"/>
    <property type="evidence" value="ECO:0007669"/>
    <property type="project" value="UniProtKB-SubCell"/>
</dbReference>
<dbReference type="KEGG" id="dpa:109541554"/>
<dbReference type="GO" id="GO:0008049">
    <property type="term" value="P:male courtship behavior"/>
    <property type="evidence" value="ECO:0007669"/>
    <property type="project" value="TreeGrafter"/>
</dbReference>
<evidence type="ECO:0000313" key="10">
    <source>
        <dbReference type="Proteomes" id="UP000019118"/>
    </source>
</evidence>
<protein>
    <recommendedName>
        <fullName evidence="8">Gustatory receptor</fullName>
    </recommendedName>
</protein>
<comment type="caution">
    <text evidence="8">Lacks conserved residue(s) required for the propagation of feature annotation.</text>
</comment>
<evidence type="ECO:0000256" key="1">
    <source>
        <dbReference type="ARBA" id="ARBA00004651"/>
    </source>
</evidence>
<feature type="transmembrane region" description="Helical" evidence="8">
    <location>
        <begin position="18"/>
        <end position="37"/>
    </location>
</feature>
<proteinExistence type="inferred from homology"/>
<dbReference type="GO" id="GO:0050909">
    <property type="term" value="P:sensory perception of taste"/>
    <property type="evidence" value="ECO:0007669"/>
    <property type="project" value="InterPro"/>
</dbReference>
<keyword evidence="6 8" id="KW-0675">Receptor</keyword>
<reference evidence="10" key="1">
    <citation type="journal article" date="2013" name="Genome Biol.">
        <title>Draft genome of the mountain pine beetle, Dendroctonus ponderosae Hopkins, a major forest pest.</title>
        <authorList>
            <person name="Keeling C.I."/>
            <person name="Yuen M.M."/>
            <person name="Liao N.Y."/>
            <person name="Docking T.R."/>
            <person name="Chan S.K."/>
            <person name="Taylor G.A."/>
            <person name="Palmquist D.L."/>
            <person name="Jackman S.D."/>
            <person name="Nguyen A."/>
            <person name="Li M."/>
            <person name="Henderson H."/>
            <person name="Janes J.K."/>
            <person name="Zhao Y."/>
            <person name="Pandoh P."/>
            <person name="Moore R."/>
            <person name="Sperling F.A."/>
            <person name="Huber D.P."/>
            <person name="Birol I."/>
            <person name="Jones S.J."/>
            <person name="Bohlmann J."/>
        </authorList>
    </citation>
    <scope>NUCLEOTIDE SEQUENCE</scope>
</reference>
<comment type="function">
    <text evidence="8">Gustatory receptor which mediates acceptance or avoidance behavior, depending on its substrates.</text>
</comment>
<evidence type="ECO:0000256" key="6">
    <source>
        <dbReference type="ARBA" id="ARBA00023170"/>
    </source>
</evidence>
<keyword evidence="10" id="KW-1185">Reference proteome</keyword>
<dbReference type="GO" id="GO:0043025">
    <property type="term" value="C:neuronal cell body"/>
    <property type="evidence" value="ECO:0007669"/>
    <property type="project" value="TreeGrafter"/>
</dbReference>
<evidence type="ECO:0000256" key="4">
    <source>
        <dbReference type="ARBA" id="ARBA00022989"/>
    </source>
</evidence>
<dbReference type="PANTHER" id="PTHR21143:SF104">
    <property type="entry name" value="GUSTATORY RECEPTOR 8A-RELATED"/>
    <property type="match status" value="1"/>
</dbReference>
<sequence>MVLNHVVHLSFSEMSSQWLFETLFKILLKVVYVLNIVPMPDQQVNITYCLKTFIYFASYTFLLVTSVQYEYNFNYGLSKTEIFNICIAITSVILSYLILMLILYSYLRNSLWQCFYQKVGKFEYGQVNEILSFRNITLLLFFIFEVVGVLVMAHYIFIIYEQTHQSAYRTILAVSCPCISFCYQICQWTVMLLFIKNIREQVEKSEKHLDLKQLNVKMAKHLFLEARLLSVLFNRIFGYQLLATFGQWILFILEVGIQSDIILNPEKFNAHFESPISVFFVSLSGRIAATAFGPCSIAFACDLVTLETEKLLNSCYQLQEEFDCKSHEYQQLQSFGSYISNNGIRFTAAEFFEIKRSTILSVIATSTTYFVALVQFF</sequence>
<dbReference type="EnsemblMetazoa" id="XM_019910435.1">
    <property type="protein sequence ID" value="XP_019765994.1"/>
    <property type="gene ID" value="LOC109541554"/>
</dbReference>
<comment type="subcellular location">
    <subcellularLocation>
        <location evidence="1 8">Cell membrane</location>
        <topology evidence="1 8">Multi-pass membrane protein</topology>
    </subcellularLocation>
</comment>
<dbReference type="GO" id="GO:0030425">
    <property type="term" value="C:dendrite"/>
    <property type="evidence" value="ECO:0007669"/>
    <property type="project" value="TreeGrafter"/>
</dbReference>
<reference evidence="9" key="2">
    <citation type="submission" date="2024-08" db="UniProtKB">
        <authorList>
            <consortium name="EnsemblMetazoa"/>
        </authorList>
    </citation>
    <scope>IDENTIFICATION</scope>
</reference>
<dbReference type="GO" id="GO:0007635">
    <property type="term" value="P:chemosensory behavior"/>
    <property type="evidence" value="ECO:0007669"/>
    <property type="project" value="TreeGrafter"/>
</dbReference>
<dbReference type="GO" id="GO:0007165">
    <property type="term" value="P:signal transduction"/>
    <property type="evidence" value="ECO:0007669"/>
    <property type="project" value="UniProtKB-KW"/>
</dbReference>
<keyword evidence="2 8" id="KW-1003">Cell membrane</keyword>
<evidence type="ECO:0000256" key="7">
    <source>
        <dbReference type="ARBA" id="ARBA00023224"/>
    </source>
</evidence>
<dbReference type="AlphaFoldDB" id="A0AAR5PYB6"/>
<feature type="transmembrane region" description="Helical" evidence="8">
    <location>
        <begin position="82"/>
        <end position="107"/>
    </location>
</feature>
<evidence type="ECO:0000313" key="9">
    <source>
        <dbReference type="EnsemblMetazoa" id="XP_019765994.1"/>
    </source>
</evidence>
<feature type="transmembrane region" description="Helical" evidence="8">
    <location>
        <begin position="138"/>
        <end position="160"/>
    </location>
</feature>
<accession>A0AAR5PYB6</accession>
<evidence type="ECO:0000256" key="5">
    <source>
        <dbReference type="ARBA" id="ARBA00023136"/>
    </source>
</evidence>
<comment type="similarity">
    <text evidence="8">Belongs to the insect chemoreceptor superfamily. Gustatory receptor (GR) family.</text>
</comment>
<dbReference type="Pfam" id="PF08395">
    <property type="entry name" value="7tm_7"/>
    <property type="match status" value="1"/>
</dbReference>
<dbReference type="GO" id="GO:0030424">
    <property type="term" value="C:axon"/>
    <property type="evidence" value="ECO:0007669"/>
    <property type="project" value="TreeGrafter"/>
</dbReference>
<dbReference type="GeneID" id="109541554"/>
<dbReference type="InterPro" id="IPR013604">
    <property type="entry name" value="7TM_chemorcpt"/>
</dbReference>
<feature type="transmembrane region" description="Helical" evidence="8">
    <location>
        <begin position="172"/>
        <end position="195"/>
    </location>
</feature>
<keyword evidence="5 8" id="KW-0472">Membrane</keyword>
<feature type="transmembrane region" description="Helical" evidence="8">
    <location>
        <begin position="44"/>
        <end position="62"/>
    </location>
</feature>
<dbReference type="PANTHER" id="PTHR21143">
    <property type="entry name" value="INVERTEBRATE GUSTATORY RECEPTOR"/>
    <property type="match status" value="1"/>
</dbReference>
<keyword evidence="4 8" id="KW-1133">Transmembrane helix</keyword>
<evidence type="ECO:0000256" key="3">
    <source>
        <dbReference type="ARBA" id="ARBA00022692"/>
    </source>
</evidence>
<keyword evidence="7 8" id="KW-0807">Transducer</keyword>
<keyword evidence="3 8" id="KW-0812">Transmembrane</keyword>
<evidence type="ECO:0000256" key="8">
    <source>
        <dbReference type="RuleBase" id="RU363108"/>
    </source>
</evidence>
<name>A0AAR5PYB6_DENPD</name>
<dbReference type="Proteomes" id="UP000019118">
    <property type="component" value="Unassembled WGS sequence"/>
</dbReference>